<name>A0ABV7E9X8_9SPHN</name>
<comment type="caution">
    <text evidence="1">The sequence shown here is derived from an EMBL/GenBank/DDBJ whole genome shotgun (WGS) entry which is preliminary data.</text>
</comment>
<proteinExistence type="predicted"/>
<protein>
    <recommendedName>
        <fullName evidence="3">Dinitrogenase iron-molybdenum cofactor biosynthesis domain-containing protein</fullName>
    </recommendedName>
</protein>
<evidence type="ECO:0000313" key="2">
    <source>
        <dbReference type="Proteomes" id="UP001595456"/>
    </source>
</evidence>
<organism evidence="1 2">
    <name type="scientific">Alteraurantiacibacter palmitatis</name>
    <dbReference type="NCBI Taxonomy" id="2054628"/>
    <lineage>
        <taxon>Bacteria</taxon>
        <taxon>Pseudomonadati</taxon>
        <taxon>Pseudomonadota</taxon>
        <taxon>Alphaproteobacteria</taxon>
        <taxon>Sphingomonadales</taxon>
        <taxon>Erythrobacteraceae</taxon>
        <taxon>Alteraurantiacibacter</taxon>
    </lineage>
</organism>
<dbReference type="Proteomes" id="UP001595456">
    <property type="component" value="Unassembled WGS sequence"/>
</dbReference>
<evidence type="ECO:0008006" key="3">
    <source>
        <dbReference type="Google" id="ProtNLM"/>
    </source>
</evidence>
<dbReference type="EMBL" id="JBHRST010000018">
    <property type="protein sequence ID" value="MFC3098356.1"/>
    <property type="molecule type" value="Genomic_DNA"/>
</dbReference>
<dbReference type="SUPFAM" id="SSF53146">
    <property type="entry name" value="Nitrogenase accessory factor-like"/>
    <property type="match status" value="1"/>
</dbReference>
<reference evidence="2" key="1">
    <citation type="journal article" date="2019" name="Int. J. Syst. Evol. Microbiol.">
        <title>The Global Catalogue of Microorganisms (GCM) 10K type strain sequencing project: providing services to taxonomists for standard genome sequencing and annotation.</title>
        <authorList>
            <consortium name="The Broad Institute Genomics Platform"/>
            <consortium name="The Broad Institute Genome Sequencing Center for Infectious Disease"/>
            <person name="Wu L."/>
            <person name="Ma J."/>
        </authorList>
    </citation>
    <scope>NUCLEOTIDE SEQUENCE [LARGE SCALE GENOMIC DNA]</scope>
    <source>
        <strain evidence="2">KCTC 52607</strain>
    </source>
</reference>
<gene>
    <name evidence="1" type="ORF">ACFODU_11190</name>
</gene>
<dbReference type="RefSeq" id="WP_336926929.1">
    <property type="nucleotide sequence ID" value="NZ_JBANRO010000010.1"/>
</dbReference>
<dbReference type="InterPro" id="IPR036105">
    <property type="entry name" value="DiNase_FeMo-co_biosyn_sf"/>
</dbReference>
<accession>A0ABV7E9X8</accession>
<keyword evidence="2" id="KW-1185">Reference proteome</keyword>
<sequence length="116" mass="12226">MAVLTSKPLSQETVRTGVMVAMRAEGPILCPFFARCDGLVVFSADGAIETFPAGPTCGERSICDVITESGVERLVCGFIAEPYRALLRARGVDIRLGSCREAIAALAACFDTLPSA</sequence>
<evidence type="ECO:0000313" key="1">
    <source>
        <dbReference type="EMBL" id="MFC3098356.1"/>
    </source>
</evidence>